<feature type="signal peptide" evidence="5">
    <location>
        <begin position="1"/>
        <end position="29"/>
    </location>
</feature>
<keyword evidence="4" id="KW-0788">Thiol protease</keyword>
<feature type="domain" description="SH3b" evidence="6">
    <location>
        <begin position="53"/>
        <end position="117"/>
    </location>
</feature>
<dbReference type="AlphaFoldDB" id="A0A367ZKI2"/>
<feature type="domain" description="NlpC/P60" evidence="7">
    <location>
        <begin position="261"/>
        <end position="412"/>
    </location>
</feature>
<evidence type="ECO:0000259" key="6">
    <source>
        <dbReference type="PROSITE" id="PS51781"/>
    </source>
</evidence>
<dbReference type="InterPro" id="IPR011990">
    <property type="entry name" value="TPR-like_helical_dom_sf"/>
</dbReference>
<sequence>MEPRRLTTFLPLVYCALIALLAAAPTLEAQSGTFDENATVGPTRTTSSDALGEGSAVAINVAWANVRSGPGTGYAVLKTLPRGTSGKILAEKNGWFQIDFGNGVKGWVRGDLVGNRSGAPPTQANGAALAKEFARWERHLGATLLNYDRFPLHWRLSRAWTAFQNGDYQGAYDLAQAFNGYPVETRYLMAKALWKLGQTGEAKKLLDSIRKPLEDAAMLQILDRHAQPYIDEQVVFKFGGFDDLATYRQKKARGNRLGLNSSEYYDDFVDIRTWQWKSPEKYREFQKIGGLDCSGFVQRVQSDLFAAAGVPYPISGRTSTSGLWSGKYTTPINPGVKPPPPPDIRPGDMILLDYGHNRYGHSMIFRGVDAQGNILVTQMGDTAEQAILSPEKFEFYKGTYRMKGMDQVRQRLLA</sequence>
<dbReference type="Gene3D" id="1.25.40.10">
    <property type="entry name" value="Tetratricopeptide repeat domain"/>
    <property type="match status" value="1"/>
</dbReference>
<gene>
    <name evidence="8" type="ORF">OZSIB_1282</name>
</gene>
<dbReference type="SMART" id="SM00287">
    <property type="entry name" value="SH3b"/>
    <property type="match status" value="1"/>
</dbReference>
<feature type="chain" id="PRO_5016562463" evidence="5">
    <location>
        <begin position="30"/>
        <end position="414"/>
    </location>
</feature>
<reference evidence="8 9" key="1">
    <citation type="submission" date="2018-05" db="EMBL/GenBank/DDBJ databases">
        <title>A metagenomic window into the 2 km-deep terrestrial subsurface aquifer revealed taxonomically and functionally diverse microbial community comprising novel uncultured bacterial lineages.</title>
        <authorList>
            <person name="Kadnikov V.V."/>
            <person name="Mardanov A.V."/>
            <person name="Beletsky A.V."/>
            <person name="Banks D."/>
            <person name="Pimenov N.V."/>
            <person name="Frank Y.A."/>
            <person name="Karnachuk O.V."/>
            <person name="Ravin N.V."/>
        </authorList>
    </citation>
    <scope>NUCLEOTIDE SEQUENCE [LARGE SCALE GENOMIC DNA]</scope>
    <source>
        <strain evidence="8">BY5</strain>
    </source>
</reference>
<dbReference type="GO" id="GO:0006508">
    <property type="term" value="P:proteolysis"/>
    <property type="evidence" value="ECO:0007669"/>
    <property type="project" value="UniProtKB-KW"/>
</dbReference>
<dbReference type="InterPro" id="IPR038765">
    <property type="entry name" value="Papain-like_cys_pep_sf"/>
</dbReference>
<evidence type="ECO:0000256" key="2">
    <source>
        <dbReference type="ARBA" id="ARBA00022670"/>
    </source>
</evidence>
<dbReference type="Gene3D" id="3.90.1720.10">
    <property type="entry name" value="endopeptidase domain like (from Nostoc punctiforme)"/>
    <property type="match status" value="1"/>
</dbReference>
<evidence type="ECO:0000259" key="7">
    <source>
        <dbReference type="PROSITE" id="PS51935"/>
    </source>
</evidence>
<evidence type="ECO:0000313" key="9">
    <source>
        <dbReference type="Proteomes" id="UP000252355"/>
    </source>
</evidence>
<dbReference type="Pfam" id="PF08239">
    <property type="entry name" value="SH3_3"/>
    <property type="match status" value="1"/>
</dbReference>
<dbReference type="PROSITE" id="PS51935">
    <property type="entry name" value="NLPC_P60"/>
    <property type="match status" value="1"/>
</dbReference>
<dbReference type="GO" id="GO:0008234">
    <property type="term" value="F:cysteine-type peptidase activity"/>
    <property type="evidence" value="ECO:0007669"/>
    <property type="project" value="UniProtKB-KW"/>
</dbReference>
<comment type="caution">
    <text evidence="8">The sequence shown here is derived from an EMBL/GenBank/DDBJ whole genome shotgun (WGS) entry which is preliminary data.</text>
</comment>
<evidence type="ECO:0000256" key="3">
    <source>
        <dbReference type="ARBA" id="ARBA00022801"/>
    </source>
</evidence>
<evidence type="ECO:0000313" key="8">
    <source>
        <dbReference type="EMBL" id="RCK78560.1"/>
    </source>
</evidence>
<keyword evidence="5" id="KW-0732">Signal</keyword>
<protein>
    <submittedName>
        <fullName evidence="8">Uncharacterized protein</fullName>
    </submittedName>
</protein>
<organism evidence="8 9">
    <name type="scientific">Candidatus Ozemobacter sibiricus</name>
    <dbReference type="NCBI Taxonomy" id="2268124"/>
    <lineage>
        <taxon>Bacteria</taxon>
        <taxon>Candidatus Ozemobacteria</taxon>
        <taxon>Candidatus Ozemobacterales</taxon>
        <taxon>Candidatus Ozemobacteraceae</taxon>
        <taxon>Candidatus Ozemobacter</taxon>
    </lineage>
</organism>
<proteinExistence type="inferred from homology"/>
<accession>A0A367ZKI2</accession>
<keyword evidence="2" id="KW-0645">Protease</keyword>
<evidence type="ECO:0000256" key="1">
    <source>
        <dbReference type="ARBA" id="ARBA00007074"/>
    </source>
</evidence>
<comment type="similarity">
    <text evidence="1">Belongs to the peptidase C40 family.</text>
</comment>
<dbReference type="Gene3D" id="2.30.30.40">
    <property type="entry name" value="SH3 Domains"/>
    <property type="match status" value="1"/>
</dbReference>
<keyword evidence="3" id="KW-0378">Hydrolase</keyword>
<dbReference type="PROSITE" id="PS51781">
    <property type="entry name" value="SH3B"/>
    <property type="match status" value="1"/>
</dbReference>
<name>A0A367ZKI2_9BACT</name>
<dbReference type="InterPro" id="IPR003646">
    <property type="entry name" value="SH3-like_bac-type"/>
</dbReference>
<dbReference type="EMBL" id="QOQW01000021">
    <property type="protein sequence ID" value="RCK78560.1"/>
    <property type="molecule type" value="Genomic_DNA"/>
</dbReference>
<evidence type="ECO:0000256" key="5">
    <source>
        <dbReference type="SAM" id="SignalP"/>
    </source>
</evidence>
<dbReference type="InterPro" id="IPR000064">
    <property type="entry name" value="NLP_P60_dom"/>
</dbReference>
<dbReference type="SUPFAM" id="SSF54001">
    <property type="entry name" value="Cysteine proteinases"/>
    <property type="match status" value="1"/>
</dbReference>
<evidence type="ECO:0000256" key="4">
    <source>
        <dbReference type="ARBA" id="ARBA00022807"/>
    </source>
</evidence>
<dbReference type="Proteomes" id="UP000252355">
    <property type="component" value="Unassembled WGS sequence"/>
</dbReference>